<evidence type="ECO:0000313" key="2">
    <source>
        <dbReference type="Proteomes" id="UP000886501"/>
    </source>
</evidence>
<sequence>MEDIYVVCSVELSRFSRSLSYLYSEAMTNKLLTFNSEIRYLRDLIIPQTLAFCLSASHTQDTMNLQAPVNSNELNPQDHKQMIQPTSRGEINICSILAPEEDIRGHETAISKLKRTRKSLLNGHTLPQQPRLADEIHTDSLRALEGLPPEVLGDIFCRSTTPDGFEKRSCNFLLVCHHWYEVASRTPKLWSFWGTTLQDWRERHLRYPTTPLNLVLDGTQFNGETLDATLRNALRDRASWDTIRRIHLRARDWKLINSILFPLVPNQEVRYNSVESFILQNKGDEPVDASRFFAYNLLTTLVLHLSYFSPTPTTLQLLSMLTSIPALRKLVLAGRSVPDDGDGNPSRVSLPHLKELKLAGESQGVFTLLRRLDRPDYMDHLDITLANCAVEEIPETFGPYLRDYFRRRGRSQNDLELFISSKGRIALHVGDIGSLHPSTLVSKQVLPFVAITIDTYHMPPDYSPEKVVLDIIVHIPQEEIVYLQTYGNPTAMENIYTRSPNLRALQSERMPLSAVVPEPNPNGEDRFLSSLQYVSFERLVGVDGDWTPLTNFLYCRPSSGKRLHSLEMVGSCNIHPEVVEDIRGAVQEFTFRFER</sequence>
<dbReference type="EMBL" id="MU117964">
    <property type="protein sequence ID" value="KAF9653314.1"/>
    <property type="molecule type" value="Genomic_DNA"/>
</dbReference>
<name>A0ACB6ZUQ5_THEGA</name>
<protein>
    <submittedName>
        <fullName evidence="1">Uncharacterized protein</fullName>
    </submittedName>
</protein>
<accession>A0ACB6ZUQ5</accession>
<evidence type="ECO:0000313" key="1">
    <source>
        <dbReference type="EMBL" id="KAF9653314.1"/>
    </source>
</evidence>
<comment type="caution">
    <text evidence="1">The sequence shown here is derived from an EMBL/GenBank/DDBJ whole genome shotgun (WGS) entry which is preliminary data.</text>
</comment>
<proteinExistence type="predicted"/>
<organism evidence="1 2">
    <name type="scientific">Thelephora ganbajun</name>
    <name type="common">Ganba fungus</name>
    <dbReference type="NCBI Taxonomy" id="370292"/>
    <lineage>
        <taxon>Eukaryota</taxon>
        <taxon>Fungi</taxon>
        <taxon>Dikarya</taxon>
        <taxon>Basidiomycota</taxon>
        <taxon>Agaricomycotina</taxon>
        <taxon>Agaricomycetes</taxon>
        <taxon>Thelephorales</taxon>
        <taxon>Thelephoraceae</taxon>
        <taxon>Thelephora</taxon>
    </lineage>
</organism>
<reference evidence="1" key="2">
    <citation type="journal article" date="2020" name="Nat. Commun.">
        <title>Large-scale genome sequencing of mycorrhizal fungi provides insights into the early evolution of symbiotic traits.</title>
        <authorList>
            <person name="Miyauchi S."/>
            <person name="Kiss E."/>
            <person name="Kuo A."/>
            <person name="Drula E."/>
            <person name="Kohler A."/>
            <person name="Sanchez-Garcia M."/>
            <person name="Morin E."/>
            <person name="Andreopoulos B."/>
            <person name="Barry K.W."/>
            <person name="Bonito G."/>
            <person name="Buee M."/>
            <person name="Carver A."/>
            <person name="Chen C."/>
            <person name="Cichocki N."/>
            <person name="Clum A."/>
            <person name="Culley D."/>
            <person name="Crous P.W."/>
            <person name="Fauchery L."/>
            <person name="Girlanda M."/>
            <person name="Hayes R.D."/>
            <person name="Keri Z."/>
            <person name="LaButti K."/>
            <person name="Lipzen A."/>
            <person name="Lombard V."/>
            <person name="Magnuson J."/>
            <person name="Maillard F."/>
            <person name="Murat C."/>
            <person name="Nolan M."/>
            <person name="Ohm R.A."/>
            <person name="Pangilinan J."/>
            <person name="Pereira M.F."/>
            <person name="Perotto S."/>
            <person name="Peter M."/>
            <person name="Pfister S."/>
            <person name="Riley R."/>
            <person name="Sitrit Y."/>
            <person name="Stielow J.B."/>
            <person name="Szollosi G."/>
            <person name="Zifcakova L."/>
            <person name="Stursova M."/>
            <person name="Spatafora J.W."/>
            <person name="Tedersoo L."/>
            <person name="Vaario L.M."/>
            <person name="Yamada A."/>
            <person name="Yan M."/>
            <person name="Wang P."/>
            <person name="Xu J."/>
            <person name="Bruns T."/>
            <person name="Baldrian P."/>
            <person name="Vilgalys R."/>
            <person name="Dunand C."/>
            <person name="Henrissat B."/>
            <person name="Grigoriev I.V."/>
            <person name="Hibbett D."/>
            <person name="Nagy L.G."/>
            <person name="Martin F.M."/>
        </authorList>
    </citation>
    <scope>NUCLEOTIDE SEQUENCE</scope>
    <source>
        <strain evidence="1">P2</strain>
    </source>
</reference>
<dbReference type="Proteomes" id="UP000886501">
    <property type="component" value="Unassembled WGS sequence"/>
</dbReference>
<keyword evidence="2" id="KW-1185">Reference proteome</keyword>
<gene>
    <name evidence="1" type="ORF">BDM02DRAFT_3182856</name>
</gene>
<reference evidence="1" key="1">
    <citation type="submission" date="2019-10" db="EMBL/GenBank/DDBJ databases">
        <authorList>
            <consortium name="DOE Joint Genome Institute"/>
            <person name="Kuo A."/>
            <person name="Miyauchi S."/>
            <person name="Kiss E."/>
            <person name="Drula E."/>
            <person name="Kohler A."/>
            <person name="Sanchez-Garcia M."/>
            <person name="Andreopoulos B."/>
            <person name="Barry K.W."/>
            <person name="Bonito G."/>
            <person name="Buee M."/>
            <person name="Carver A."/>
            <person name="Chen C."/>
            <person name="Cichocki N."/>
            <person name="Clum A."/>
            <person name="Culley D."/>
            <person name="Crous P.W."/>
            <person name="Fauchery L."/>
            <person name="Girlanda M."/>
            <person name="Hayes R."/>
            <person name="Keri Z."/>
            <person name="Labutti K."/>
            <person name="Lipzen A."/>
            <person name="Lombard V."/>
            <person name="Magnuson J."/>
            <person name="Maillard F."/>
            <person name="Morin E."/>
            <person name="Murat C."/>
            <person name="Nolan M."/>
            <person name="Ohm R."/>
            <person name="Pangilinan J."/>
            <person name="Pereira M."/>
            <person name="Perotto S."/>
            <person name="Peter M."/>
            <person name="Riley R."/>
            <person name="Sitrit Y."/>
            <person name="Stielow B."/>
            <person name="Szollosi G."/>
            <person name="Zifcakova L."/>
            <person name="Stursova M."/>
            <person name="Spatafora J.W."/>
            <person name="Tedersoo L."/>
            <person name="Vaario L.-M."/>
            <person name="Yamada A."/>
            <person name="Yan M."/>
            <person name="Wang P."/>
            <person name="Xu J."/>
            <person name="Bruns T."/>
            <person name="Baldrian P."/>
            <person name="Vilgalys R."/>
            <person name="Henrissat B."/>
            <person name="Grigoriev I.V."/>
            <person name="Hibbett D."/>
            <person name="Nagy L.G."/>
            <person name="Martin F.M."/>
        </authorList>
    </citation>
    <scope>NUCLEOTIDE SEQUENCE</scope>
    <source>
        <strain evidence="1">P2</strain>
    </source>
</reference>